<dbReference type="Pfam" id="PF04085">
    <property type="entry name" value="MreC"/>
    <property type="match status" value="1"/>
</dbReference>
<dbReference type="InterPro" id="IPR042177">
    <property type="entry name" value="Cell/Rod_1"/>
</dbReference>
<keyword evidence="5" id="KW-1133">Transmembrane helix</keyword>
<dbReference type="GO" id="GO:0008360">
    <property type="term" value="P:regulation of cell shape"/>
    <property type="evidence" value="ECO:0007669"/>
    <property type="project" value="UniProtKB-KW"/>
</dbReference>
<evidence type="ECO:0000256" key="4">
    <source>
        <dbReference type="ARBA" id="ARBA00032089"/>
    </source>
</evidence>
<dbReference type="Proteomes" id="UP000294616">
    <property type="component" value="Unassembled WGS sequence"/>
</dbReference>
<dbReference type="PANTHER" id="PTHR34138">
    <property type="entry name" value="CELL SHAPE-DETERMINING PROTEIN MREC"/>
    <property type="match status" value="1"/>
</dbReference>
<keyword evidence="5" id="KW-0472">Membrane</keyword>
<dbReference type="OrthoDB" id="9811827at2"/>
<sequence>MRNLWVFINRYSTFFLFILFFGGSIVLVVRNNTFQRASTINSSNQIIGSIYQQVDYFKGYLSLNETNLALARENAALRALLKSSNYDNKVISNVIRDSTQQPEYSYIQARVINNSVNQKNNYITVNRGARHGIKKGMGVISSKGIVGIVLNVSENFSTIQSLLHSDTKISASLAKSQAFGSLVWGTQSSDPQKALLRDIPNHVKVENKEQVITSGFSLFPPGIVIGTVLETGLSSGSSFLDISVLLNNDFSTLRYVYVIVDKYSEEKEALEIQNLDND</sequence>
<dbReference type="RefSeq" id="WP_132221704.1">
    <property type="nucleotide sequence ID" value="NZ_SMGO01000001.1"/>
</dbReference>
<feature type="domain" description="Rod shape-determining protein MreC beta-barrel core" evidence="6">
    <location>
        <begin position="111"/>
        <end position="259"/>
    </location>
</feature>
<dbReference type="EMBL" id="SMGO01000001">
    <property type="protein sequence ID" value="TCK85475.1"/>
    <property type="molecule type" value="Genomic_DNA"/>
</dbReference>
<dbReference type="InterPro" id="IPR042175">
    <property type="entry name" value="Cell/Rod_MreC_2"/>
</dbReference>
<keyword evidence="8" id="KW-1185">Reference proteome</keyword>
<evidence type="ECO:0000313" key="7">
    <source>
        <dbReference type="EMBL" id="TCK85475.1"/>
    </source>
</evidence>
<evidence type="ECO:0000256" key="1">
    <source>
        <dbReference type="ARBA" id="ARBA00009369"/>
    </source>
</evidence>
<dbReference type="InterPro" id="IPR055342">
    <property type="entry name" value="MreC_beta-barrel_core"/>
</dbReference>
<evidence type="ECO:0000256" key="3">
    <source>
        <dbReference type="ARBA" id="ARBA00022960"/>
    </source>
</evidence>
<protein>
    <recommendedName>
        <fullName evidence="2">Cell shape-determining protein MreC</fullName>
    </recommendedName>
    <alternativeName>
        <fullName evidence="4">Cell shape protein MreC</fullName>
    </alternativeName>
</protein>
<dbReference type="Gene3D" id="2.40.10.350">
    <property type="entry name" value="Rod shape-determining protein MreC, domain 2"/>
    <property type="match status" value="1"/>
</dbReference>
<keyword evidence="5" id="KW-0812">Transmembrane</keyword>
<comment type="similarity">
    <text evidence="1">Belongs to the MreC family.</text>
</comment>
<dbReference type="PANTHER" id="PTHR34138:SF1">
    <property type="entry name" value="CELL SHAPE-DETERMINING PROTEIN MREC"/>
    <property type="match status" value="1"/>
</dbReference>
<accession>A0A4R1M1E3</accession>
<organism evidence="7 8">
    <name type="scientific">Albibacterium bauzanense</name>
    <dbReference type="NCBI Taxonomy" id="653929"/>
    <lineage>
        <taxon>Bacteria</taxon>
        <taxon>Pseudomonadati</taxon>
        <taxon>Bacteroidota</taxon>
        <taxon>Sphingobacteriia</taxon>
        <taxon>Sphingobacteriales</taxon>
        <taxon>Sphingobacteriaceae</taxon>
        <taxon>Albibacterium</taxon>
    </lineage>
</organism>
<proteinExistence type="inferred from homology"/>
<dbReference type="InterPro" id="IPR007221">
    <property type="entry name" value="MreC"/>
</dbReference>
<keyword evidence="3" id="KW-0133">Cell shape</keyword>
<evidence type="ECO:0000256" key="5">
    <source>
        <dbReference type="SAM" id="Phobius"/>
    </source>
</evidence>
<gene>
    <name evidence="7" type="ORF">C8N28_0782</name>
</gene>
<evidence type="ECO:0000259" key="6">
    <source>
        <dbReference type="Pfam" id="PF04085"/>
    </source>
</evidence>
<name>A0A4R1M1E3_9SPHI</name>
<dbReference type="GO" id="GO:0005886">
    <property type="term" value="C:plasma membrane"/>
    <property type="evidence" value="ECO:0007669"/>
    <property type="project" value="TreeGrafter"/>
</dbReference>
<evidence type="ECO:0000256" key="2">
    <source>
        <dbReference type="ARBA" id="ARBA00013855"/>
    </source>
</evidence>
<dbReference type="AlphaFoldDB" id="A0A4R1M1E3"/>
<dbReference type="Gene3D" id="2.40.10.340">
    <property type="entry name" value="Rod shape-determining protein MreC, domain 1"/>
    <property type="match status" value="1"/>
</dbReference>
<feature type="transmembrane region" description="Helical" evidence="5">
    <location>
        <begin position="12"/>
        <end position="29"/>
    </location>
</feature>
<comment type="caution">
    <text evidence="7">The sequence shown here is derived from an EMBL/GenBank/DDBJ whole genome shotgun (WGS) entry which is preliminary data.</text>
</comment>
<evidence type="ECO:0000313" key="8">
    <source>
        <dbReference type="Proteomes" id="UP000294616"/>
    </source>
</evidence>
<reference evidence="7 8" key="1">
    <citation type="submission" date="2019-03" db="EMBL/GenBank/DDBJ databases">
        <title>Genomic Encyclopedia of Archaeal and Bacterial Type Strains, Phase II (KMG-II): from individual species to whole genera.</title>
        <authorList>
            <person name="Goeker M."/>
        </authorList>
    </citation>
    <scope>NUCLEOTIDE SEQUENCE [LARGE SCALE GENOMIC DNA]</scope>
    <source>
        <strain evidence="7 8">DSM 22554</strain>
    </source>
</reference>
<dbReference type="NCBIfam" id="NF010532">
    <property type="entry name" value="PRK13922.9-3"/>
    <property type="match status" value="1"/>
</dbReference>